<accession>A0A812VSN9</accession>
<evidence type="ECO:0000313" key="4">
    <source>
        <dbReference type="Proteomes" id="UP000649617"/>
    </source>
</evidence>
<dbReference type="AlphaFoldDB" id="A0A812VSN9"/>
<keyword evidence="2" id="KW-0812">Transmembrane</keyword>
<keyword evidence="4" id="KW-1185">Reference proteome</keyword>
<keyword evidence="2" id="KW-0472">Membrane</keyword>
<gene>
    <name evidence="3" type="ORF">SPIL2461_LOCUS16907</name>
</gene>
<organism evidence="3 4">
    <name type="scientific">Symbiodinium pilosum</name>
    <name type="common">Dinoflagellate</name>
    <dbReference type="NCBI Taxonomy" id="2952"/>
    <lineage>
        <taxon>Eukaryota</taxon>
        <taxon>Sar</taxon>
        <taxon>Alveolata</taxon>
        <taxon>Dinophyceae</taxon>
        <taxon>Suessiales</taxon>
        <taxon>Symbiodiniaceae</taxon>
        <taxon>Symbiodinium</taxon>
    </lineage>
</organism>
<sequence>MVAKVVDANMVDIRSSADGKNLLRLGNTGLPKKGDAKLDEEARSAAKAALEKKLSKSMIWWKAAPPSAQRTEESDNVRVADVWTIEGEHIPSYMIQEGHLLHNEEYAEELARDILSVAAGKEKQEQYQALEQALRETQAELQTETSPGEKSQAKDRSTSEPAPRASLTLGLLMFALVCALFAGLVWVLGSLTSPKTVKTKKAKKG</sequence>
<dbReference type="OrthoDB" id="443679at2759"/>
<dbReference type="Proteomes" id="UP000649617">
    <property type="component" value="Unassembled WGS sequence"/>
</dbReference>
<keyword evidence="2" id="KW-1133">Transmembrane helix</keyword>
<feature type="region of interest" description="Disordered" evidence="1">
    <location>
        <begin position="137"/>
        <end position="162"/>
    </location>
</feature>
<comment type="caution">
    <text evidence="3">The sequence shown here is derived from an EMBL/GenBank/DDBJ whole genome shotgun (WGS) entry which is preliminary data.</text>
</comment>
<feature type="transmembrane region" description="Helical" evidence="2">
    <location>
        <begin position="167"/>
        <end position="191"/>
    </location>
</feature>
<name>A0A812VSN9_SYMPI</name>
<reference evidence="3" key="1">
    <citation type="submission" date="2021-02" db="EMBL/GenBank/DDBJ databases">
        <authorList>
            <person name="Dougan E. K."/>
            <person name="Rhodes N."/>
            <person name="Thang M."/>
            <person name="Chan C."/>
        </authorList>
    </citation>
    <scope>NUCLEOTIDE SEQUENCE</scope>
</reference>
<evidence type="ECO:0000256" key="2">
    <source>
        <dbReference type="SAM" id="Phobius"/>
    </source>
</evidence>
<feature type="compositionally biased region" description="Polar residues" evidence="1">
    <location>
        <begin position="139"/>
        <end position="149"/>
    </location>
</feature>
<dbReference type="EMBL" id="CAJNIZ010042816">
    <property type="protein sequence ID" value="CAE7639177.1"/>
    <property type="molecule type" value="Genomic_DNA"/>
</dbReference>
<evidence type="ECO:0000313" key="3">
    <source>
        <dbReference type="EMBL" id="CAE7639177.1"/>
    </source>
</evidence>
<protein>
    <submittedName>
        <fullName evidence="3">Uncharacterized protein</fullName>
    </submittedName>
</protein>
<evidence type="ECO:0000256" key="1">
    <source>
        <dbReference type="SAM" id="MobiDB-lite"/>
    </source>
</evidence>
<proteinExistence type="predicted"/>